<evidence type="ECO:0000259" key="13">
    <source>
        <dbReference type="PROSITE" id="PS50172"/>
    </source>
</evidence>
<keyword evidence="5 12" id="KW-0227">DNA damage</keyword>
<dbReference type="GO" id="GO:0046872">
    <property type="term" value="F:metal ion binding"/>
    <property type="evidence" value="ECO:0007669"/>
    <property type="project" value="UniProtKB-KW"/>
</dbReference>
<evidence type="ECO:0000313" key="15">
    <source>
        <dbReference type="Proteomes" id="UP000032360"/>
    </source>
</evidence>
<dbReference type="PIRSF" id="PIRSF001604">
    <property type="entry name" value="LigA"/>
    <property type="match status" value="1"/>
</dbReference>
<feature type="binding site" evidence="12">
    <location>
        <position position="445"/>
    </location>
    <ligand>
        <name>Zn(2+)</name>
        <dbReference type="ChEBI" id="CHEBI:29105"/>
    </ligand>
</feature>
<dbReference type="PANTHER" id="PTHR23389">
    <property type="entry name" value="CHROMOSOME TRANSMISSION FIDELITY FACTOR 18"/>
    <property type="match status" value="1"/>
</dbReference>
<evidence type="ECO:0000256" key="2">
    <source>
        <dbReference type="ARBA" id="ARBA00022598"/>
    </source>
</evidence>
<dbReference type="NCBIfam" id="TIGR00575">
    <property type="entry name" value="dnlj"/>
    <property type="match status" value="1"/>
</dbReference>
<dbReference type="SMART" id="SM00532">
    <property type="entry name" value="LIGANc"/>
    <property type="match status" value="1"/>
</dbReference>
<dbReference type="InterPro" id="IPR041663">
    <property type="entry name" value="DisA/LigA_HHH"/>
</dbReference>
<dbReference type="InterPro" id="IPR013840">
    <property type="entry name" value="DNAligase_N"/>
</dbReference>
<dbReference type="EC" id="6.5.1.2" evidence="12"/>
<accession>A0A0D8HE16</accession>
<keyword evidence="9 12" id="KW-0234">DNA repair</keyword>
<keyword evidence="8 12" id="KW-0520">NAD</keyword>
<dbReference type="Pfam" id="PF03119">
    <property type="entry name" value="DNA_ligase_ZBD"/>
    <property type="match status" value="1"/>
</dbReference>
<dbReference type="GO" id="GO:0005829">
    <property type="term" value="C:cytosol"/>
    <property type="evidence" value="ECO:0007669"/>
    <property type="project" value="TreeGrafter"/>
</dbReference>
<reference evidence="14 15" key="1">
    <citation type="submission" date="2015-01" db="EMBL/GenBank/DDBJ databases">
        <title>Draft genome of the acidophilic iron oxidizer Acidithrix ferrooxidans strain Py-F3.</title>
        <authorList>
            <person name="Poehlein A."/>
            <person name="Eisen S."/>
            <person name="Schloemann M."/>
            <person name="Johnson B.D."/>
            <person name="Daniel R."/>
            <person name="Muehling M."/>
        </authorList>
    </citation>
    <scope>NUCLEOTIDE SEQUENCE [LARGE SCALE GENOMIC DNA]</scope>
    <source>
        <strain evidence="14 15">Py-F3</strain>
    </source>
</reference>
<evidence type="ECO:0000256" key="4">
    <source>
        <dbReference type="ARBA" id="ARBA00022723"/>
    </source>
</evidence>
<keyword evidence="4 12" id="KW-0479">Metal-binding</keyword>
<dbReference type="PANTHER" id="PTHR23389:SF9">
    <property type="entry name" value="DNA LIGASE"/>
    <property type="match status" value="1"/>
</dbReference>
<keyword evidence="2 12" id="KW-0436">Ligase</keyword>
<evidence type="ECO:0000256" key="3">
    <source>
        <dbReference type="ARBA" id="ARBA00022705"/>
    </source>
</evidence>
<feature type="binding site" evidence="12">
    <location>
        <position position="123"/>
    </location>
    <ligand>
        <name>NAD(+)</name>
        <dbReference type="ChEBI" id="CHEBI:57540"/>
    </ligand>
</feature>
<dbReference type="InterPro" id="IPR001357">
    <property type="entry name" value="BRCT_dom"/>
</dbReference>
<dbReference type="SMART" id="SM00278">
    <property type="entry name" value="HhH1"/>
    <property type="match status" value="2"/>
</dbReference>
<dbReference type="InterPro" id="IPR012340">
    <property type="entry name" value="NA-bd_OB-fold"/>
</dbReference>
<dbReference type="SUPFAM" id="SSF52113">
    <property type="entry name" value="BRCT domain"/>
    <property type="match status" value="1"/>
</dbReference>
<dbReference type="PROSITE" id="PS50172">
    <property type="entry name" value="BRCT"/>
    <property type="match status" value="1"/>
</dbReference>
<feature type="binding site" evidence="12">
    <location>
        <position position="450"/>
    </location>
    <ligand>
        <name>Zn(2+)</name>
        <dbReference type="ChEBI" id="CHEBI:29105"/>
    </ligand>
</feature>
<dbReference type="InterPro" id="IPR018239">
    <property type="entry name" value="DNA_ligase_AS"/>
</dbReference>
<dbReference type="OrthoDB" id="9759736at2"/>
<feature type="binding site" evidence="12">
    <location>
        <begin position="39"/>
        <end position="43"/>
    </location>
    <ligand>
        <name>NAD(+)</name>
        <dbReference type="ChEBI" id="CHEBI:57540"/>
    </ligand>
</feature>
<dbReference type="Pfam" id="PF03120">
    <property type="entry name" value="OB_DNA_ligase"/>
    <property type="match status" value="1"/>
</dbReference>
<proteinExistence type="inferred from homology"/>
<feature type="binding site" evidence="12">
    <location>
        <begin position="88"/>
        <end position="89"/>
    </location>
    <ligand>
        <name>NAD(+)</name>
        <dbReference type="ChEBI" id="CHEBI:57540"/>
    </ligand>
</feature>
<dbReference type="InterPro" id="IPR004150">
    <property type="entry name" value="NAD_DNA_ligase_OB"/>
</dbReference>
<dbReference type="GO" id="GO:0006281">
    <property type="term" value="P:DNA repair"/>
    <property type="evidence" value="ECO:0007669"/>
    <property type="project" value="UniProtKB-KW"/>
</dbReference>
<dbReference type="FunFam" id="1.10.150.20:FF:000007">
    <property type="entry name" value="DNA ligase"/>
    <property type="match status" value="1"/>
</dbReference>
<dbReference type="Gene3D" id="1.10.287.610">
    <property type="entry name" value="Helix hairpin bin"/>
    <property type="match status" value="1"/>
</dbReference>
<feature type="binding site" evidence="12">
    <location>
        <position position="146"/>
    </location>
    <ligand>
        <name>NAD(+)</name>
        <dbReference type="ChEBI" id="CHEBI:57540"/>
    </ligand>
</feature>
<evidence type="ECO:0000256" key="5">
    <source>
        <dbReference type="ARBA" id="ARBA00022763"/>
    </source>
</evidence>
<feature type="active site" description="N6-AMP-lysine intermediate" evidence="12">
    <location>
        <position position="125"/>
    </location>
</feature>
<dbReference type="PROSITE" id="PS01055">
    <property type="entry name" value="DNA_LIGASE_N1"/>
    <property type="match status" value="1"/>
</dbReference>
<dbReference type="Pfam" id="PF00533">
    <property type="entry name" value="BRCT"/>
    <property type="match status" value="1"/>
</dbReference>
<dbReference type="GO" id="GO:0006260">
    <property type="term" value="P:DNA replication"/>
    <property type="evidence" value="ECO:0007669"/>
    <property type="project" value="UniProtKB-KW"/>
</dbReference>
<feature type="binding site" evidence="12">
    <location>
        <position position="183"/>
    </location>
    <ligand>
        <name>NAD(+)</name>
        <dbReference type="ChEBI" id="CHEBI:57540"/>
    </ligand>
</feature>
<keyword evidence="7 12" id="KW-0460">Magnesium</keyword>
<comment type="caution">
    <text evidence="14">The sequence shown here is derived from an EMBL/GenBank/DDBJ whole genome shotgun (WGS) entry which is preliminary data.</text>
</comment>
<gene>
    <name evidence="12 14" type="primary">ligA</name>
    <name evidence="14" type="ORF">AXFE_29740</name>
</gene>
<dbReference type="InterPro" id="IPR013839">
    <property type="entry name" value="DNAligase_adenylation"/>
</dbReference>
<keyword evidence="10 12" id="KW-0464">Manganese</keyword>
<dbReference type="Pfam" id="PF14520">
    <property type="entry name" value="HHH_5"/>
    <property type="match status" value="1"/>
</dbReference>
<evidence type="ECO:0000313" key="14">
    <source>
        <dbReference type="EMBL" id="KJF16173.1"/>
    </source>
</evidence>
<sequence>MNFEAADEIEASLLMRRLESQIRQWDLSYYVLDTSMVSDYDYDLAFSQLRDLEERFPLLRSDTSPTAKVSGLAHELFRSVTHAIPMQSLDNVFSIEELGGWVERTLKTLREVDETKSPKFCFELKIDGLAMALSYRQGVLVKAATRGDGTMGEDVTANVLTIDAIPKTLGPHRNDIDLEVRGEIYMPLSSFDHHNEMALKARSDESLSPSEKPKVFANPRNAAAGSLRVKDPRVTRSRNLSFFAYQIAYSSNAHFESHFDSLGYLRELGFPTNPNTTRAKDLEEIAQLITRWSSGRETIDYEIDGAVLKIDSIEDRELLGSTSRAPRWAIAYKYPPVERHTKLERILVSIGKTGRATPFAQLQPVVVGGSEVGLATLHNEDQVVLKDLREGDTVIVRKAGDVIPEVLGVVLSERAAGSSPWKFPELCPECGGELVRYETEVDRYCTNYLCPAQAVARMTHFASRSGMDIEGLGESIISRLYRQGLLLDVSDIYRLTARQLLSLERFGEKSASALIDSIEKSKEPPLARFLVSLTIRHVGQVASEALADYFGSLEKLRGARASEISTIEGIGPTIAAGVESYFNDPRQQGLLDSLIELGVRPRSTQRPSNQATSSSSSGPFANRVFVVSGTLRGFSREEAEQAIKFGGGKAVSSVSKKTTALIVGADPGASKVSKARELNIPVMDEDFFVALLNGEQLLWDL</sequence>
<dbReference type="RefSeq" id="WP_052606648.1">
    <property type="nucleotide sequence ID" value="NZ_JXYS01000095.1"/>
</dbReference>
<dbReference type="Proteomes" id="UP000032360">
    <property type="component" value="Unassembled WGS sequence"/>
</dbReference>
<dbReference type="InterPro" id="IPR010994">
    <property type="entry name" value="RuvA_2-like"/>
</dbReference>
<keyword evidence="15" id="KW-1185">Reference proteome</keyword>
<dbReference type="Gene3D" id="3.30.470.30">
    <property type="entry name" value="DNA ligase/mRNA capping enzyme"/>
    <property type="match status" value="1"/>
</dbReference>
<protein>
    <recommendedName>
        <fullName evidence="12">DNA ligase</fullName>
        <ecNumber evidence="12">6.5.1.2</ecNumber>
    </recommendedName>
    <alternativeName>
        <fullName evidence="12">Polydeoxyribonucleotide synthase [NAD(+)]</fullName>
    </alternativeName>
</protein>
<dbReference type="PATRIC" id="fig|1280514.3.peg.3933"/>
<organism evidence="14 15">
    <name type="scientific">Acidithrix ferrooxidans</name>
    <dbReference type="NCBI Taxonomy" id="1280514"/>
    <lineage>
        <taxon>Bacteria</taxon>
        <taxon>Bacillati</taxon>
        <taxon>Actinomycetota</taxon>
        <taxon>Acidimicrobiia</taxon>
        <taxon>Acidimicrobiales</taxon>
        <taxon>Acidimicrobiaceae</taxon>
        <taxon>Acidithrix</taxon>
    </lineage>
</organism>
<dbReference type="InterPro" id="IPR004149">
    <property type="entry name" value="Znf_DNAligase_C4"/>
</dbReference>
<dbReference type="AlphaFoldDB" id="A0A0D8HE16"/>
<dbReference type="SUPFAM" id="SSF50249">
    <property type="entry name" value="Nucleic acid-binding proteins"/>
    <property type="match status" value="1"/>
</dbReference>
<evidence type="ECO:0000256" key="12">
    <source>
        <dbReference type="HAMAP-Rule" id="MF_01588"/>
    </source>
</evidence>
<dbReference type="HAMAP" id="MF_01588">
    <property type="entry name" value="DNA_ligase_A"/>
    <property type="match status" value="1"/>
</dbReference>
<dbReference type="SMART" id="SM00292">
    <property type="entry name" value="BRCT"/>
    <property type="match status" value="1"/>
</dbReference>
<feature type="binding site" evidence="12">
    <location>
        <position position="430"/>
    </location>
    <ligand>
        <name>Zn(2+)</name>
        <dbReference type="ChEBI" id="CHEBI:29105"/>
    </ligand>
</feature>
<feature type="binding site" evidence="12">
    <location>
        <position position="427"/>
    </location>
    <ligand>
        <name>Zn(2+)</name>
        <dbReference type="ChEBI" id="CHEBI:29105"/>
    </ligand>
</feature>
<evidence type="ECO:0000256" key="11">
    <source>
        <dbReference type="ARBA" id="ARBA00034005"/>
    </source>
</evidence>
<keyword evidence="3 12" id="KW-0235">DNA replication</keyword>
<dbReference type="Gene3D" id="3.40.50.10190">
    <property type="entry name" value="BRCT domain"/>
    <property type="match status" value="1"/>
</dbReference>
<comment type="cofactor">
    <cofactor evidence="12">
        <name>Mg(2+)</name>
        <dbReference type="ChEBI" id="CHEBI:18420"/>
    </cofactor>
    <cofactor evidence="12">
        <name>Mn(2+)</name>
        <dbReference type="ChEBI" id="CHEBI:29035"/>
    </cofactor>
</comment>
<dbReference type="GO" id="GO:0003911">
    <property type="term" value="F:DNA ligase (NAD+) activity"/>
    <property type="evidence" value="ECO:0007669"/>
    <property type="project" value="UniProtKB-UniRule"/>
</dbReference>
<dbReference type="SUPFAM" id="SSF47781">
    <property type="entry name" value="RuvA domain 2-like"/>
    <property type="match status" value="1"/>
</dbReference>
<dbReference type="InterPro" id="IPR003583">
    <property type="entry name" value="Hlx-hairpin-Hlx_DNA-bd_motif"/>
</dbReference>
<evidence type="ECO:0000256" key="1">
    <source>
        <dbReference type="ARBA" id="ARBA00004067"/>
    </source>
</evidence>
<dbReference type="SUPFAM" id="SSF56091">
    <property type="entry name" value="DNA ligase/mRNA capping enzyme, catalytic domain"/>
    <property type="match status" value="1"/>
</dbReference>
<dbReference type="Pfam" id="PF12826">
    <property type="entry name" value="HHH_2"/>
    <property type="match status" value="1"/>
</dbReference>
<feature type="binding site" evidence="12">
    <location>
        <position position="309"/>
    </location>
    <ligand>
        <name>NAD(+)</name>
        <dbReference type="ChEBI" id="CHEBI:57540"/>
    </ligand>
</feature>
<comment type="similarity">
    <text evidence="12">Belongs to the NAD-dependent DNA ligase family. LigA subfamily.</text>
</comment>
<feature type="binding site" evidence="12">
    <location>
        <position position="333"/>
    </location>
    <ligand>
        <name>NAD(+)</name>
        <dbReference type="ChEBI" id="CHEBI:57540"/>
    </ligand>
</feature>
<evidence type="ECO:0000256" key="10">
    <source>
        <dbReference type="ARBA" id="ARBA00023211"/>
    </source>
</evidence>
<evidence type="ECO:0000256" key="7">
    <source>
        <dbReference type="ARBA" id="ARBA00022842"/>
    </source>
</evidence>
<evidence type="ECO:0000256" key="6">
    <source>
        <dbReference type="ARBA" id="ARBA00022833"/>
    </source>
</evidence>
<comment type="catalytic activity">
    <reaction evidence="11 12">
        <text>NAD(+) + (deoxyribonucleotide)n-3'-hydroxyl + 5'-phospho-(deoxyribonucleotide)m = (deoxyribonucleotide)n+m + AMP + beta-nicotinamide D-nucleotide.</text>
        <dbReference type="EC" id="6.5.1.2"/>
    </reaction>
</comment>
<dbReference type="EMBL" id="JXYS01000095">
    <property type="protein sequence ID" value="KJF16173.1"/>
    <property type="molecule type" value="Genomic_DNA"/>
</dbReference>
<dbReference type="Gene3D" id="1.10.150.20">
    <property type="entry name" value="5' to 3' exonuclease, C-terminal subdomain"/>
    <property type="match status" value="2"/>
</dbReference>
<evidence type="ECO:0000256" key="9">
    <source>
        <dbReference type="ARBA" id="ARBA00023204"/>
    </source>
</evidence>
<evidence type="ECO:0000256" key="8">
    <source>
        <dbReference type="ARBA" id="ARBA00023027"/>
    </source>
</evidence>
<feature type="domain" description="BRCT" evidence="13">
    <location>
        <begin position="615"/>
        <end position="698"/>
    </location>
</feature>
<dbReference type="Gene3D" id="2.40.50.140">
    <property type="entry name" value="Nucleic acid-binding proteins"/>
    <property type="match status" value="1"/>
</dbReference>
<dbReference type="GO" id="GO:0003677">
    <property type="term" value="F:DNA binding"/>
    <property type="evidence" value="ECO:0007669"/>
    <property type="project" value="InterPro"/>
</dbReference>
<comment type="function">
    <text evidence="1 12">DNA ligase that catalyzes the formation of phosphodiester linkages between 5'-phosphoryl and 3'-hydroxyl groups in double-stranded DNA using NAD as a coenzyme and as the energy source for the reaction. It is essential for DNA replication and repair of damaged DNA.</text>
</comment>
<dbReference type="Gene3D" id="6.20.10.30">
    <property type="match status" value="1"/>
</dbReference>
<dbReference type="NCBIfam" id="NF005932">
    <property type="entry name" value="PRK07956.1"/>
    <property type="match status" value="1"/>
</dbReference>
<dbReference type="InterPro" id="IPR001679">
    <property type="entry name" value="DNA_ligase"/>
</dbReference>
<dbReference type="CDD" id="cd00114">
    <property type="entry name" value="LIGANc"/>
    <property type="match status" value="1"/>
</dbReference>
<dbReference type="InterPro" id="IPR036420">
    <property type="entry name" value="BRCT_dom_sf"/>
</dbReference>
<dbReference type="Pfam" id="PF01653">
    <property type="entry name" value="DNA_ligase_aden"/>
    <property type="match status" value="1"/>
</dbReference>
<name>A0A0D8HE16_9ACTN</name>
<dbReference type="STRING" id="1280514.AXFE_29740"/>
<keyword evidence="6 12" id="KW-0862">Zinc</keyword>